<keyword evidence="5" id="KW-0675">Receptor</keyword>
<dbReference type="InterPro" id="IPR003595">
    <property type="entry name" value="Tyr_Pase_cat"/>
</dbReference>
<keyword evidence="2" id="KW-0539">Nucleus</keyword>
<dbReference type="PANTHER" id="PTHR46900:SF4">
    <property type="entry name" value="FERM AND PDZ DOMAIN CONTAINING 2"/>
    <property type="match status" value="1"/>
</dbReference>
<comment type="caution">
    <text evidence="5">The sequence shown here is derived from an EMBL/GenBank/DDBJ whole genome shotgun (WGS) entry which is preliminary data.</text>
</comment>
<proteinExistence type="predicted"/>
<feature type="domain" description="Protein-tyrosine phosphatase catalytic" evidence="4">
    <location>
        <begin position="55"/>
        <end position="191"/>
    </location>
</feature>
<evidence type="ECO:0000256" key="2">
    <source>
        <dbReference type="ARBA" id="ARBA00023242"/>
    </source>
</evidence>
<comment type="subcellular location">
    <subcellularLocation>
        <location evidence="1">Nucleus</location>
    </subcellularLocation>
</comment>
<dbReference type="SMART" id="SM00404">
    <property type="entry name" value="PTPc_motif"/>
    <property type="match status" value="1"/>
</dbReference>
<feature type="compositionally biased region" description="Basic and acidic residues" evidence="3">
    <location>
        <begin position="1"/>
        <end position="13"/>
    </location>
</feature>
<accession>A0A7J8DQU0</accession>
<dbReference type="GO" id="GO:0005634">
    <property type="term" value="C:nucleus"/>
    <property type="evidence" value="ECO:0007669"/>
    <property type="project" value="UniProtKB-SubCell"/>
</dbReference>
<dbReference type="InterPro" id="IPR052074">
    <property type="entry name" value="NonRcpt_TyrProt_Phosphatase"/>
</dbReference>
<dbReference type="SUPFAM" id="SSF52799">
    <property type="entry name" value="(Phosphotyrosine protein) phosphatases II"/>
    <property type="match status" value="1"/>
</dbReference>
<dbReference type="PANTHER" id="PTHR46900">
    <property type="entry name" value="TYROSINE-PROTEIN PHOSPHATASE NON-RECEPTOR TYPE 13"/>
    <property type="match status" value="1"/>
</dbReference>
<dbReference type="Proteomes" id="UP000550707">
    <property type="component" value="Unassembled WGS sequence"/>
</dbReference>
<evidence type="ECO:0000313" key="5">
    <source>
        <dbReference type="EMBL" id="KAF6425594.1"/>
    </source>
</evidence>
<dbReference type="InterPro" id="IPR000242">
    <property type="entry name" value="PTP_cat"/>
</dbReference>
<dbReference type="AlphaFoldDB" id="A0A7J8DQU0"/>
<evidence type="ECO:0000256" key="3">
    <source>
        <dbReference type="SAM" id="MobiDB-lite"/>
    </source>
</evidence>
<gene>
    <name evidence="5" type="ORF">HJG59_015056</name>
</gene>
<keyword evidence="6" id="KW-1185">Reference proteome</keyword>
<dbReference type="Gene3D" id="3.90.190.10">
    <property type="entry name" value="Protein tyrosine phosphatase superfamily"/>
    <property type="match status" value="1"/>
</dbReference>
<name>A0A7J8DQU0_MOLMO</name>
<dbReference type="Pfam" id="PF00102">
    <property type="entry name" value="Y_phosphatase"/>
    <property type="match status" value="1"/>
</dbReference>
<dbReference type="InterPro" id="IPR029021">
    <property type="entry name" value="Prot-tyrosine_phosphatase-like"/>
</dbReference>
<evidence type="ECO:0000256" key="1">
    <source>
        <dbReference type="ARBA" id="ARBA00004123"/>
    </source>
</evidence>
<sequence>MSLPRKASEPGTEKEEEDSDTTDWNSWKTLPSSSQGKTPRTVFANEVNLEKVKLYRQDFQHIDSEDLLKGATESGSEPSMRTASGAVLRDKWSSESELAGPSQTPGLHGVHIVSERELAQLTQVRPLVFGFHEQSAIKDCVKILQKKVEEHEIIQEFMFNIKNIVAQMREQRCGMVQTKEQYCFCYTVVLAVLQKLVTLD</sequence>
<protein>
    <submittedName>
        <fullName evidence="5">Protein tyrosine phosphatase non-receptor type 20</fullName>
    </submittedName>
</protein>
<dbReference type="GO" id="GO:0004725">
    <property type="term" value="F:protein tyrosine phosphatase activity"/>
    <property type="evidence" value="ECO:0007669"/>
    <property type="project" value="InterPro"/>
</dbReference>
<dbReference type="EMBL" id="JACASF010000017">
    <property type="protein sequence ID" value="KAF6425594.1"/>
    <property type="molecule type" value="Genomic_DNA"/>
</dbReference>
<feature type="compositionally biased region" description="Polar residues" evidence="3">
    <location>
        <begin position="24"/>
        <end position="38"/>
    </location>
</feature>
<feature type="region of interest" description="Disordered" evidence="3">
    <location>
        <begin position="1"/>
        <end position="42"/>
    </location>
</feature>
<evidence type="ECO:0000259" key="4">
    <source>
        <dbReference type="SMART" id="SM00404"/>
    </source>
</evidence>
<evidence type="ECO:0000313" key="6">
    <source>
        <dbReference type="Proteomes" id="UP000550707"/>
    </source>
</evidence>
<reference evidence="5 6" key="1">
    <citation type="journal article" date="2020" name="Nature">
        <title>Six reference-quality genomes reveal evolution of bat adaptations.</title>
        <authorList>
            <person name="Jebb D."/>
            <person name="Huang Z."/>
            <person name="Pippel M."/>
            <person name="Hughes G.M."/>
            <person name="Lavrichenko K."/>
            <person name="Devanna P."/>
            <person name="Winkler S."/>
            <person name="Jermiin L.S."/>
            <person name="Skirmuntt E.C."/>
            <person name="Katzourakis A."/>
            <person name="Burkitt-Gray L."/>
            <person name="Ray D.A."/>
            <person name="Sullivan K.A.M."/>
            <person name="Roscito J.G."/>
            <person name="Kirilenko B.M."/>
            <person name="Davalos L.M."/>
            <person name="Corthals A.P."/>
            <person name="Power M.L."/>
            <person name="Jones G."/>
            <person name="Ransome R.D."/>
            <person name="Dechmann D.K.N."/>
            <person name="Locatelli A.G."/>
            <person name="Puechmaille S.J."/>
            <person name="Fedrigo O."/>
            <person name="Jarvis E.D."/>
            <person name="Hiller M."/>
            <person name="Vernes S.C."/>
            <person name="Myers E.W."/>
            <person name="Teeling E.C."/>
        </authorList>
    </citation>
    <scope>NUCLEOTIDE SEQUENCE [LARGE SCALE GENOMIC DNA]</scope>
    <source>
        <strain evidence="5">MMolMol1</strain>
        <tissue evidence="5">Muscle</tissue>
    </source>
</reference>
<organism evidence="5 6">
    <name type="scientific">Molossus molossus</name>
    <name type="common">Pallas' mastiff bat</name>
    <name type="synonym">Vespertilio molossus</name>
    <dbReference type="NCBI Taxonomy" id="27622"/>
    <lineage>
        <taxon>Eukaryota</taxon>
        <taxon>Metazoa</taxon>
        <taxon>Chordata</taxon>
        <taxon>Craniata</taxon>
        <taxon>Vertebrata</taxon>
        <taxon>Euteleostomi</taxon>
        <taxon>Mammalia</taxon>
        <taxon>Eutheria</taxon>
        <taxon>Laurasiatheria</taxon>
        <taxon>Chiroptera</taxon>
        <taxon>Yangochiroptera</taxon>
        <taxon>Molossidae</taxon>
        <taxon>Molossus</taxon>
    </lineage>
</organism>